<accession>A0A139IFJ7</accession>
<evidence type="ECO:0000313" key="1">
    <source>
        <dbReference type="EMBL" id="KXT13352.1"/>
    </source>
</evidence>
<dbReference type="OrthoDB" id="3648924at2759"/>
<proteinExistence type="predicted"/>
<evidence type="ECO:0000313" key="2">
    <source>
        <dbReference type="Proteomes" id="UP000073492"/>
    </source>
</evidence>
<protein>
    <submittedName>
        <fullName evidence="1">Uncharacterized protein</fullName>
    </submittedName>
</protein>
<reference evidence="1 2" key="1">
    <citation type="submission" date="2015-07" db="EMBL/GenBank/DDBJ databases">
        <title>Comparative genomics of the Sigatoka disease complex on banana suggests a link between parallel evolutionary changes in Pseudocercospora fijiensis and Pseudocercospora eumusae and increased virulence on the banana host.</title>
        <authorList>
            <person name="Chang T.-C."/>
            <person name="Salvucci A."/>
            <person name="Crous P.W."/>
            <person name="Stergiopoulos I."/>
        </authorList>
    </citation>
    <scope>NUCLEOTIDE SEQUENCE [LARGE SCALE GENOMIC DNA]</scope>
    <source>
        <strain evidence="1 2">CBS 116634</strain>
    </source>
</reference>
<keyword evidence="2" id="KW-1185">Reference proteome</keyword>
<sequence length="158" mass="17307">MAGHDMSINVRVSLLTAQVLEYWGLCQAKLAKRKEHKLAVFVPSVQGDVISLTGSQTKKPTPKRKASLPWQEKAAATCLTQNFNVLSQSHETPQWSPDETPDWALAGEDSPRCSFDSHVSFEIDTPADYIHLSDLMAARELASNDHASDSGSSANRLS</sequence>
<dbReference type="AlphaFoldDB" id="A0A139IFJ7"/>
<organism evidence="1 2">
    <name type="scientific">Pseudocercospora musae</name>
    <dbReference type="NCBI Taxonomy" id="113226"/>
    <lineage>
        <taxon>Eukaryota</taxon>
        <taxon>Fungi</taxon>
        <taxon>Dikarya</taxon>
        <taxon>Ascomycota</taxon>
        <taxon>Pezizomycotina</taxon>
        <taxon>Dothideomycetes</taxon>
        <taxon>Dothideomycetidae</taxon>
        <taxon>Mycosphaerellales</taxon>
        <taxon>Mycosphaerellaceae</taxon>
        <taxon>Pseudocercospora</taxon>
    </lineage>
</organism>
<gene>
    <name evidence="1" type="ORF">AC579_6027</name>
</gene>
<name>A0A139IFJ7_9PEZI</name>
<dbReference type="EMBL" id="LFZO01000121">
    <property type="protein sequence ID" value="KXT13352.1"/>
    <property type="molecule type" value="Genomic_DNA"/>
</dbReference>
<comment type="caution">
    <text evidence="1">The sequence shown here is derived from an EMBL/GenBank/DDBJ whole genome shotgun (WGS) entry which is preliminary data.</text>
</comment>
<dbReference type="Proteomes" id="UP000073492">
    <property type="component" value="Unassembled WGS sequence"/>
</dbReference>